<dbReference type="AlphaFoldDB" id="L7LQL1"/>
<comment type="caution">
    <text evidence="1">The sequence shown here is derived from an EMBL/GenBank/DDBJ whole genome shotgun (WGS) entry which is preliminary data.</text>
</comment>
<proteinExistence type="predicted"/>
<sequence length="237" mass="26650">MTSEATLLLRLAGPTQAWDVHRAQPDLTRRPIKRDLSPERLAPTNTGLAGLLGSALGRYRIAGPPRHARPELADLLALDIVVRADQPGRARTEFRTTRRRTQSRMIVQPLIESVLDDAVFLAGIGGDRAFLDQIAAALHAPRWALFLGRREYPPTYPLLLGVVDGDPVDILRAHDWIAAPWYRRTQPRRTEARLYRPRDQRRATELGYIQIDNPDGYPDRISPGAWIDALIPPTRKG</sequence>
<gene>
    <name evidence="1" type="ORF">GSI01S_33_00740</name>
</gene>
<dbReference type="GO" id="GO:0043571">
    <property type="term" value="P:maintenance of CRISPR repeat elements"/>
    <property type="evidence" value="ECO:0007669"/>
    <property type="project" value="InterPro"/>
</dbReference>
<keyword evidence="2" id="KW-1185">Reference proteome</keyword>
<dbReference type="Gene3D" id="3.30.70.2660">
    <property type="match status" value="1"/>
</dbReference>
<dbReference type="RefSeq" id="WP_006897794.1">
    <property type="nucleotide sequence ID" value="NZ_BANU01000033.1"/>
</dbReference>
<protein>
    <submittedName>
        <fullName evidence="1">Putative CRISPR-associated protein</fullName>
    </submittedName>
</protein>
<dbReference type="Proteomes" id="UP000035083">
    <property type="component" value="Unassembled WGS sequence"/>
</dbReference>
<dbReference type="EMBL" id="BANU01000033">
    <property type="protein sequence ID" value="GAC62388.1"/>
    <property type="molecule type" value="Genomic_DNA"/>
</dbReference>
<dbReference type="Pfam" id="PF09704">
    <property type="entry name" value="Cas_Cas5d"/>
    <property type="match status" value="1"/>
</dbReference>
<organism evidence="1 2">
    <name type="scientific">Gordonia sihwensis NBRC 108236</name>
    <dbReference type="NCBI Taxonomy" id="1223544"/>
    <lineage>
        <taxon>Bacteria</taxon>
        <taxon>Bacillati</taxon>
        <taxon>Actinomycetota</taxon>
        <taxon>Actinomycetes</taxon>
        <taxon>Mycobacteriales</taxon>
        <taxon>Gordoniaceae</taxon>
        <taxon>Gordonia</taxon>
    </lineage>
</organism>
<dbReference type="InterPro" id="IPR021124">
    <property type="entry name" value="CRISPR-assoc_prot_Cas5"/>
</dbReference>
<evidence type="ECO:0000313" key="1">
    <source>
        <dbReference type="EMBL" id="GAC62388.1"/>
    </source>
</evidence>
<reference evidence="1 2" key="1">
    <citation type="submission" date="2012-12" db="EMBL/GenBank/DDBJ databases">
        <title>Whole genome shotgun sequence of Gordonia sihwensis NBRC 108236.</title>
        <authorList>
            <person name="Yoshida I."/>
            <person name="Hosoyama A."/>
            <person name="Tsuchikane K."/>
            <person name="Ando Y."/>
            <person name="Baba S."/>
            <person name="Ohji S."/>
            <person name="Hamada M."/>
            <person name="Tamura T."/>
            <person name="Yamazoe A."/>
            <person name="Yamazaki S."/>
            <person name="Fujita N."/>
        </authorList>
    </citation>
    <scope>NUCLEOTIDE SEQUENCE [LARGE SCALE GENOMIC DNA]</scope>
    <source>
        <strain evidence="1 2">NBRC 108236</strain>
    </source>
</reference>
<accession>L7LQL1</accession>
<evidence type="ECO:0000313" key="2">
    <source>
        <dbReference type="Proteomes" id="UP000035083"/>
    </source>
</evidence>
<name>L7LQL1_9ACTN</name>